<evidence type="ECO:0000259" key="8">
    <source>
        <dbReference type="PROSITE" id="PS50843"/>
    </source>
</evidence>
<evidence type="ECO:0000256" key="3">
    <source>
        <dbReference type="ARBA" id="ARBA00022525"/>
    </source>
</evidence>
<dbReference type="Pfam" id="PF03330">
    <property type="entry name" value="DPBB_1"/>
    <property type="match status" value="1"/>
</dbReference>
<dbReference type="SUPFAM" id="SSF49590">
    <property type="entry name" value="PHL pollen allergen"/>
    <property type="match status" value="1"/>
</dbReference>
<dbReference type="InterPro" id="IPR007112">
    <property type="entry name" value="Expansin/allergen_DPBB_dom"/>
</dbReference>
<dbReference type="PRINTS" id="PR01225">
    <property type="entry name" value="EXPANSNFAMLY"/>
</dbReference>
<comment type="caution">
    <text evidence="9">The sequence shown here is derived from an EMBL/GenBank/DDBJ whole genome shotgun (WGS) entry which is preliminary data.</text>
</comment>
<keyword evidence="6" id="KW-0961">Cell wall biogenesis/degradation</keyword>
<dbReference type="AlphaFoldDB" id="A0A8T0GHS9"/>
<protein>
    <recommendedName>
        <fullName evidence="6">Expansin</fullName>
    </recommendedName>
</protein>
<feature type="chain" id="PRO_5035963489" description="Expansin" evidence="6">
    <location>
        <begin position="29"/>
        <end position="263"/>
    </location>
</feature>
<reference evidence="9" key="1">
    <citation type="submission" date="2020-06" db="EMBL/GenBank/DDBJ databases">
        <title>WGS assembly of Ceratodon purpureus strain R40.</title>
        <authorList>
            <person name="Carey S.B."/>
            <person name="Jenkins J."/>
            <person name="Shu S."/>
            <person name="Lovell J.T."/>
            <person name="Sreedasyam A."/>
            <person name="Maumus F."/>
            <person name="Tiley G.P."/>
            <person name="Fernandez-Pozo N."/>
            <person name="Barry K."/>
            <person name="Chen C."/>
            <person name="Wang M."/>
            <person name="Lipzen A."/>
            <person name="Daum C."/>
            <person name="Saski C.A."/>
            <person name="Payton A.C."/>
            <person name="Mcbreen J.C."/>
            <person name="Conrad R.E."/>
            <person name="Kollar L.M."/>
            <person name="Olsson S."/>
            <person name="Huttunen S."/>
            <person name="Landis J.B."/>
            <person name="Wickett N.J."/>
            <person name="Johnson M.G."/>
            <person name="Rensing S.A."/>
            <person name="Grimwood J."/>
            <person name="Schmutz J."/>
            <person name="Mcdaniel S.F."/>
        </authorList>
    </citation>
    <scope>NUCLEOTIDE SEQUENCE</scope>
    <source>
        <strain evidence="9">R40</strain>
    </source>
</reference>
<evidence type="ECO:0000313" key="9">
    <source>
        <dbReference type="EMBL" id="KAG0558921.1"/>
    </source>
</evidence>
<feature type="domain" description="Expansin-like CBD" evidence="8">
    <location>
        <begin position="180"/>
        <end position="258"/>
    </location>
</feature>
<dbReference type="CDD" id="cd22274">
    <property type="entry name" value="DPBB_EXPA_N"/>
    <property type="match status" value="1"/>
</dbReference>
<comment type="similarity">
    <text evidence="1 6">Belongs to the expansin family. Expansin A subfamily.</text>
</comment>
<comment type="function">
    <text evidence="6">Causes loosening and extension of plant cell walls by disrupting non-covalent bonding between cellulose microfibrils and matrix glucans. No enzymatic activity has been found.</text>
</comment>
<dbReference type="SUPFAM" id="SSF50685">
    <property type="entry name" value="Barwin-like endoglucanases"/>
    <property type="match status" value="1"/>
</dbReference>
<dbReference type="InterPro" id="IPR009009">
    <property type="entry name" value="RlpA-like_DPBB"/>
</dbReference>
<keyword evidence="3 6" id="KW-0964">Secreted</keyword>
<dbReference type="GO" id="GO:0016020">
    <property type="term" value="C:membrane"/>
    <property type="evidence" value="ECO:0007669"/>
    <property type="project" value="UniProtKB-SubCell"/>
</dbReference>
<gene>
    <name evidence="9" type="ORF">KC19_10G064600</name>
</gene>
<evidence type="ECO:0000256" key="4">
    <source>
        <dbReference type="ARBA" id="ARBA00022729"/>
    </source>
</evidence>
<dbReference type="GO" id="GO:0005576">
    <property type="term" value="C:extracellular region"/>
    <property type="evidence" value="ECO:0007669"/>
    <property type="project" value="InterPro"/>
</dbReference>
<sequence length="263" mass="28713">MARATLGMKVGFFTVLLVVMSAPTLVSSQRTYDSNWKDDGHITFYGSPNGGGTQAGACGYQNTYKLGYGSMTAALSTPLFQGGLACGACFELRCKFIRETKSAKNWCYNYSRSIIITATNLCPPGSTGGWCDPPRKHFDLPMPAFETLAKRVGGVAPVYHRRVPCQKKGGIRFTMAGNPWFFMILIHNVGGAGDVVAVKIKDPSSAWAPMYRNWGAIWTVRKQMKGALSFQITTGDGRTVTTNNAVGNGWKFGQTWEGAQMRF</sequence>
<comment type="subcellular location">
    <subcellularLocation>
        <location evidence="6">Secreted</location>
        <location evidence="6">Cell wall</location>
    </subcellularLocation>
    <subcellularLocation>
        <location evidence="6">Membrane</location>
        <topology evidence="6">Peripheral membrane protein</topology>
    </subcellularLocation>
</comment>
<evidence type="ECO:0000259" key="7">
    <source>
        <dbReference type="PROSITE" id="PS50842"/>
    </source>
</evidence>
<evidence type="ECO:0000313" key="10">
    <source>
        <dbReference type="Proteomes" id="UP000822688"/>
    </source>
</evidence>
<evidence type="ECO:0000256" key="2">
    <source>
        <dbReference type="ARBA" id="ARBA00022512"/>
    </source>
</evidence>
<dbReference type="InterPro" id="IPR007117">
    <property type="entry name" value="Expansin_CBD"/>
</dbReference>
<dbReference type="Gene3D" id="2.60.40.760">
    <property type="entry name" value="Expansin, cellulose-binding-like domain"/>
    <property type="match status" value="1"/>
</dbReference>
<dbReference type="PROSITE" id="PS50842">
    <property type="entry name" value="EXPANSIN_EG45"/>
    <property type="match status" value="1"/>
</dbReference>
<dbReference type="Gene3D" id="2.40.40.10">
    <property type="entry name" value="RlpA-like domain"/>
    <property type="match status" value="1"/>
</dbReference>
<name>A0A8T0GHS9_CERPU</name>
<dbReference type="Proteomes" id="UP000822688">
    <property type="component" value="Chromosome 10"/>
</dbReference>
<feature type="domain" description="Expansin-like EG45" evidence="7">
    <location>
        <begin position="55"/>
        <end position="170"/>
    </location>
</feature>
<dbReference type="InterPro" id="IPR002963">
    <property type="entry name" value="Expansin"/>
</dbReference>
<organism evidence="9 10">
    <name type="scientific">Ceratodon purpureus</name>
    <name type="common">Fire moss</name>
    <name type="synonym">Dicranum purpureum</name>
    <dbReference type="NCBI Taxonomy" id="3225"/>
    <lineage>
        <taxon>Eukaryota</taxon>
        <taxon>Viridiplantae</taxon>
        <taxon>Streptophyta</taxon>
        <taxon>Embryophyta</taxon>
        <taxon>Bryophyta</taxon>
        <taxon>Bryophytina</taxon>
        <taxon>Bryopsida</taxon>
        <taxon>Dicranidae</taxon>
        <taxon>Pseudoditrichales</taxon>
        <taxon>Ditrichaceae</taxon>
        <taxon>Ceratodon</taxon>
    </lineage>
</organism>
<evidence type="ECO:0000256" key="5">
    <source>
        <dbReference type="ARBA" id="ARBA00023136"/>
    </source>
</evidence>
<dbReference type="GO" id="GO:0009664">
    <property type="term" value="P:plant-type cell wall organization"/>
    <property type="evidence" value="ECO:0007669"/>
    <property type="project" value="InterPro"/>
</dbReference>
<keyword evidence="4 6" id="KW-0732">Signal</keyword>
<dbReference type="PANTHER" id="PTHR31867">
    <property type="entry name" value="EXPANSIN-A15"/>
    <property type="match status" value="1"/>
</dbReference>
<keyword evidence="10" id="KW-1185">Reference proteome</keyword>
<evidence type="ECO:0000256" key="1">
    <source>
        <dbReference type="ARBA" id="ARBA00005392"/>
    </source>
</evidence>
<dbReference type="InterPro" id="IPR036749">
    <property type="entry name" value="Expansin_CBD_sf"/>
</dbReference>
<dbReference type="PROSITE" id="PS50843">
    <property type="entry name" value="EXPANSIN_CBD"/>
    <property type="match status" value="1"/>
</dbReference>
<dbReference type="InterPro" id="IPR007118">
    <property type="entry name" value="Expan_Lol_pI"/>
</dbReference>
<keyword evidence="2 6" id="KW-0134">Cell wall</keyword>
<dbReference type="Pfam" id="PF01357">
    <property type="entry name" value="Expansin_C"/>
    <property type="match status" value="1"/>
</dbReference>
<feature type="signal peptide" evidence="6">
    <location>
        <begin position="1"/>
        <end position="28"/>
    </location>
</feature>
<dbReference type="PRINTS" id="PR01226">
    <property type="entry name" value="EXPANSIN"/>
</dbReference>
<dbReference type="SMART" id="SM00837">
    <property type="entry name" value="DPBB_1"/>
    <property type="match status" value="1"/>
</dbReference>
<evidence type="ECO:0000256" key="6">
    <source>
        <dbReference type="RuleBase" id="RU365023"/>
    </source>
</evidence>
<dbReference type="EMBL" id="CM026431">
    <property type="protein sequence ID" value="KAG0558921.1"/>
    <property type="molecule type" value="Genomic_DNA"/>
</dbReference>
<proteinExistence type="inferred from homology"/>
<dbReference type="InterPro" id="IPR036908">
    <property type="entry name" value="RlpA-like_sf"/>
</dbReference>
<keyword evidence="5" id="KW-0472">Membrane</keyword>
<accession>A0A8T0GHS9</accession>